<name>A0AAE3N4T2_9HYPH</name>
<sequence length="162" mass="18237">MWEKIQAFLKSLTGGDEGSQAFPADDPRVAVAALCIQVLRADGIIDETERNRLEVLLKEQYSLNDGALSALLKAGEAAESEAIDYYRFTSVINRSLSEEEKTALVGLLWDITYADGTRNEIEDHIVWRITDLLGVSDRERIVQRQGAEARLKAEDPEWQKKE</sequence>
<dbReference type="Proteomes" id="UP001208771">
    <property type="component" value="Unassembled WGS sequence"/>
</dbReference>
<gene>
    <name evidence="2" type="ORF">NOF55_19300</name>
</gene>
<protein>
    <submittedName>
        <fullName evidence="2">TerB family tellurite resistance protein</fullName>
    </submittedName>
</protein>
<dbReference type="RefSeq" id="WP_306412752.1">
    <property type="nucleotide sequence ID" value="NZ_JANFPI010000007.1"/>
</dbReference>
<accession>A0AAE3N4T2</accession>
<evidence type="ECO:0000313" key="2">
    <source>
        <dbReference type="EMBL" id="MCX8999255.1"/>
    </source>
</evidence>
<dbReference type="InterPro" id="IPR007791">
    <property type="entry name" value="DjlA_N"/>
</dbReference>
<keyword evidence="3" id="KW-1185">Reference proteome</keyword>
<dbReference type="Gene3D" id="1.10.3680.10">
    <property type="entry name" value="TerB-like"/>
    <property type="match status" value="1"/>
</dbReference>
<dbReference type="EMBL" id="JANFPI010000007">
    <property type="protein sequence ID" value="MCX8999255.1"/>
    <property type="molecule type" value="Genomic_DNA"/>
</dbReference>
<dbReference type="AlphaFoldDB" id="A0AAE3N4T2"/>
<feature type="domain" description="Co-chaperone DjlA N-terminal" evidence="1">
    <location>
        <begin position="29"/>
        <end position="144"/>
    </location>
</feature>
<evidence type="ECO:0000259" key="1">
    <source>
        <dbReference type="Pfam" id="PF05099"/>
    </source>
</evidence>
<reference evidence="2" key="1">
    <citation type="submission" date="2022-07" db="EMBL/GenBank/DDBJ databases">
        <title>Ectorhizobium quercum gen.nov., sp. nov.</title>
        <authorList>
            <person name="Ma T."/>
            <person name="Li Y."/>
        </authorList>
    </citation>
    <scope>NUCLEOTIDE SEQUENCE</scope>
    <source>
        <strain evidence="2">BDR2-2</strain>
    </source>
</reference>
<dbReference type="InterPro" id="IPR029024">
    <property type="entry name" value="TerB-like"/>
</dbReference>
<dbReference type="SUPFAM" id="SSF158682">
    <property type="entry name" value="TerB-like"/>
    <property type="match status" value="1"/>
</dbReference>
<dbReference type="CDD" id="cd07313">
    <property type="entry name" value="terB_like_2"/>
    <property type="match status" value="1"/>
</dbReference>
<comment type="caution">
    <text evidence="2">The sequence shown here is derived from an EMBL/GenBank/DDBJ whole genome shotgun (WGS) entry which is preliminary data.</text>
</comment>
<organism evidence="2 3">
    <name type="scientific">Ectorhizobium quercum</name>
    <dbReference type="NCBI Taxonomy" id="2965071"/>
    <lineage>
        <taxon>Bacteria</taxon>
        <taxon>Pseudomonadati</taxon>
        <taxon>Pseudomonadota</taxon>
        <taxon>Alphaproteobacteria</taxon>
        <taxon>Hyphomicrobiales</taxon>
        <taxon>Rhizobiaceae</taxon>
        <taxon>Ectorhizobium</taxon>
    </lineage>
</organism>
<evidence type="ECO:0000313" key="3">
    <source>
        <dbReference type="Proteomes" id="UP001208771"/>
    </source>
</evidence>
<dbReference type="Pfam" id="PF05099">
    <property type="entry name" value="TerB"/>
    <property type="match status" value="1"/>
</dbReference>
<proteinExistence type="predicted"/>